<evidence type="ECO:0000256" key="3">
    <source>
        <dbReference type="ARBA" id="ARBA00023015"/>
    </source>
</evidence>
<dbReference type="InterPro" id="IPR037796">
    <property type="entry name" value="TAF6"/>
</dbReference>
<protein>
    <recommendedName>
        <fullName evidence="6">Transcription initiation factor TFIID subunit 6</fullName>
    </recommendedName>
</protein>
<dbReference type="CTD" id="6878"/>
<dbReference type="STRING" id="121845.A0A3Q0ITS9"/>
<dbReference type="PaxDb" id="121845-A0A3Q0ITS9"/>
<dbReference type="RefSeq" id="XP_026679672.1">
    <property type="nucleotide sequence ID" value="XM_026823871.1"/>
</dbReference>
<dbReference type="GO" id="GO:0005669">
    <property type="term" value="C:transcription factor TFIID complex"/>
    <property type="evidence" value="ECO:0007669"/>
    <property type="project" value="InterPro"/>
</dbReference>
<proteinExistence type="inferred from homology"/>
<dbReference type="GO" id="GO:0046982">
    <property type="term" value="F:protein heterodimerization activity"/>
    <property type="evidence" value="ECO:0007669"/>
    <property type="project" value="InterPro"/>
</dbReference>
<evidence type="ECO:0000256" key="4">
    <source>
        <dbReference type="ARBA" id="ARBA00023163"/>
    </source>
</evidence>
<dbReference type="KEGG" id="dci:103509573"/>
<evidence type="ECO:0000259" key="7">
    <source>
        <dbReference type="SMART" id="SM00803"/>
    </source>
</evidence>
<keyword evidence="4" id="KW-0804">Transcription</keyword>
<dbReference type="GO" id="GO:0000124">
    <property type="term" value="C:SAGA complex"/>
    <property type="evidence" value="ECO:0007669"/>
    <property type="project" value="InterPro"/>
</dbReference>
<evidence type="ECO:0000256" key="2">
    <source>
        <dbReference type="ARBA" id="ARBA00007688"/>
    </source>
</evidence>
<accession>A0A3Q0ITS9</accession>
<dbReference type="InterPro" id="IPR004823">
    <property type="entry name" value="TAF_TATA-bd_Histone-like_dom"/>
</dbReference>
<dbReference type="GO" id="GO:0016251">
    <property type="term" value="F:RNA polymerase II general transcription initiation factor activity"/>
    <property type="evidence" value="ECO:0007669"/>
    <property type="project" value="InterPro"/>
</dbReference>
<evidence type="ECO:0000256" key="5">
    <source>
        <dbReference type="ARBA" id="ARBA00023242"/>
    </source>
</evidence>
<dbReference type="GO" id="GO:0051123">
    <property type="term" value="P:RNA polymerase II preinitiation complex assembly"/>
    <property type="evidence" value="ECO:0007669"/>
    <property type="project" value="TreeGrafter"/>
</dbReference>
<dbReference type="Gene3D" id="1.10.20.10">
    <property type="entry name" value="Histone, subunit A"/>
    <property type="match status" value="1"/>
</dbReference>
<dbReference type="PANTHER" id="PTHR10221:SF9">
    <property type="entry name" value="TRANSCRIPTION INITIATION FACTOR TFIID SUBUNIT 6"/>
    <property type="match status" value="1"/>
</dbReference>
<comment type="similarity">
    <text evidence="2">Belongs to the TAF6 family.</text>
</comment>
<comment type="subcellular location">
    <subcellularLocation>
        <location evidence="1">Nucleus</location>
    </subcellularLocation>
</comment>
<evidence type="ECO:0000313" key="9">
    <source>
        <dbReference type="RefSeq" id="XP_026679672.1"/>
    </source>
</evidence>
<dbReference type="GO" id="GO:0046695">
    <property type="term" value="C:SLIK (SAGA-like) complex"/>
    <property type="evidence" value="ECO:0007669"/>
    <property type="project" value="InterPro"/>
</dbReference>
<dbReference type="InterPro" id="IPR009072">
    <property type="entry name" value="Histone-fold"/>
</dbReference>
<evidence type="ECO:0000313" key="8">
    <source>
        <dbReference type="Proteomes" id="UP000079169"/>
    </source>
</evidence>
<name>A0A3Q0ITS9_DIACI</name>
<dbReference type="AlphaFoldDB" id="A0A3Q0ITS9"/>
<organism evidence="8 9">
    <name type="scientific">Diaphorina citri</name>
    <name type="common">Asian citrus psyllid</name>
    <dbReference type="NCBI Taxonomy" id="121845"/>
    <lineage>
        <taxon>Eukaryota</taxon>
        <taxon>Metazoa</taxon>
        <taxon>Ecdysozoa</taxon>
        <taxon>Arthropoda</taxon>
        <taxon>Hexapoda</taxon>
        <taxon>Insecta</taxon>
        <taxon>Pterygota</taxon>
        <taxon>Neoptera</taxon>
        <taxon>Paraneoptera</taxon>
        <taxon>Hemiptera</taxon>
        <taxon>Sternorrhyncha</taxon>
        <taxon>Psylloidea</taxon>
        <taxon>Psyllidae</taxon>
        <taxon>Diaphorininae</taxon>
        <taxon>Diaphorina</taxon>
    </lineage>
</organism>
<sequence length="355" mass="39806">MDIYGTSFSIESMKVIAESIGIPNLPDDAAKELSDNITYCCKVIIQDSFKCMSHSKRVKLLPVDIDDALNMKNIEPIYGLTVSQFLPFKHASGGGRELHFTDEKEVDFEDLLTNLNPKSALETHLRTHWLAIEGVQPTVPENPPPVDKSAQKLESISFKCMSHSKRVKLLPVDIDDALNMKNIEPIYGLTVSQFLPFKHASGGGRELHFTDEKEVDFEDLLTNLNPKSALETHLRTHWLAIEGVQPTVPENPPPVDKSAQKLESIDPISKLGKKDKDTSGKPTSAKLEKLRNVETVHVKQLATHELSVEQQLYYKEITEACVGKYSQFYMGLSKDFCFNTKSWLGSRNSPLFCCS</sequence>
<dbReference type="GO" id="GO:0003713">
    <property type="term" value="F:transcription coactivator activity"/>
    <property type="evidence" value="ECO:0007669"/>
    <property type="project" value="TreeGrafter"/>
</dbReference>
<dbReference type="SMART" id="SM00803">
    <property type="entry name" value="TAF"/>
    <property type="match status" value="1"/>
</dbReference>
<keyword evidence="5" id="KW-0539">Nucleus</keyword>
<feature type="domain" description="TATA box binding protein associated factor (TAF) histone-like fold" evidence="7">
    <location>
        <begin position="7"/>
        <end position="72"/>
    </location>
</feature>
<dbReference type="Proteomes" id="UP000079169">
    <property type="component" value="Unplaced"/>
</dbReference>
<keyword evidence="3" id="KW-0805">Transcription regulation</keyword>
<evidence type="ECO:0000256" key="6">
    <source>
        <dbReference type="ARBA" id="ARBA00040091"/>
    </source>
</evidence>
<dbReference type="PANTHER" id="PTHR10221">
    <property type="entry name" value="TRANSCRIPTION INITIATION FACTOR TFIID SUBUNIT 6"/>
    <property type="match status" value="1"/>
</dbReference>
<evidence type="ECO:0000256" key="1">
    <source>
        <dbReference type="ARBA" id="ARBA00004123"/>
    </source>
</evidence>
<dbReference type="GeneID" id="103509573"/>
<keyword evidence="8" id="KW-1185">Reference proteome</keyword>
<gene>
    <name evidence="9" type="primary">LOC103509573</name>
</gene>
<dbReference type="CDD" id="cd22931">
    <property type="entry name" value="HFD_TAF6"/>
    <property type="match status" value="1"/>
</dbReference>
<dbReference type="SUPFAM" id="SSF47113">
    <property type="entry name" value="Histone-fold"/>
    <property type="match status" value="1"/>
</dbReference>
<reference evidence="9" key="1">
    <citation type="submission" date="2025-08" db="UniProtKB">
        <authorList>
            <consortium name="RefSeq"/>
        </authorList>
    </citation>
    <scope>IDENTIFICATION</scope>
</reference>
<dbReference type="Pfam" id="PF02969">
    <property type="entry name" value="TAF"/>
    <property type="match status" value="1"/>
</dbReference>